<evidence type="ECO:0000313" key="9">
    <source>
        <dbReference type="Proteomes" id="UP000001410"/>
    </source>
</evidence>
<dbReference type="FunFam" id="1.10.8.60:FF:000098">
    <property type="entry name" value="Sigma-54-dependent transcriptional regulator YgeV"/>
    <property type="match status" value="1"/>
</dbReference>
<dbReference type="CDD" id="cd00009">
    <property type="entry name" value="AAA"/>
    <property type="match status" value="1"/>
</dbReference>
<dbReference type="InterPro" id="IPR003593">
    <property type="entry name" value="AAA+_ATPase"/>
</dbReference>
<dbReference type="Gene3D" id="3.40.50.300">
    <property type="entry name" value="P-loop containing nucleotide triphosphate hydrolases"/>
    <property type="match status" value="1"/>
</dbReference>
<dbReference type="RefSeq" id="WP_000417824.1">
    <property type="nucleotide sequence ID" value="NC_004431.1"/>
</dbReference>
<dbReference type="Pfam" id="PF25601">
    <property type="entry name" value="AAA_lid_14"/>
    <property type="match status" value="1"/>
</dbReference>
<dbReference type="STRING" id="199310.c3447"/>
<keyword evidence="1" id="KW-0547">Nucleotide-binding</keyword>
<reference evidence="8 9" key="1">
    <citation type="journal article" date="2002" name="Proc. Natl. Acad. Sci. U.S.A.">
        <title>Extensive mosaic structure revealed by the complete genome sequence of uropathogenic Escherichia coli.</title>
        <authorList>
            <person name="Welch R.A."/>
            <person name="Burland V."/>
            <person name="Plunkett G.III."/>
            <person name="Redford P."/>
            <person name="Roesch P."/>
            <person name="Rasko D."/>
            <person name="Buckles E.L."/>
            <person name="Liou S.R."/>
            <person name="Boutin A."/>
            <person name="Hackett J."/>
            <person name="Stroud D."/>
            <person name="Mayhew G.F."/>
            <person name="Rose D.J."/>
            <person name="Zhou S."/>
            <person name="Schwartz D.C."/>
            <person name="Perna N.T."/>
            <person name="Mobley H.L."/>
            <person name="Donnenberg M.S."/>
            <person name="Blattner F.R."/>
        </authorList>
    </citation>
    <scope>NUCLEOTIDE SEQUENCE [LARGE SCALE GENOMIC DNA]</scope>
    <source>
        <strain evidence="9">CFT073 / ATCC 700928 / UPEC</strain>
    </source>
</reference>
<keyword evidence="5" id="KW-0804">Transcription</keyword>
<name>A0A0H2VA80_ECOL6</name>
<protein>
    <submittedName>
        <fullName evidence="8">Hypothetical sigma-54-dependent transcriptional regulator ygeV</fullName>
    </submittedName>
</protein>
<gene>
    <name evidence="8" type="primary">ygeV</name>
    <name evidence="8" type="ordered locus">c3447</name>
</gene>
<evidence type="ECO:0000256" key="3">
    <source>
        <dbReference type="ARBA" id="ARBA00023015"/>
    </source>
</evidence>
<dbReference type="GO" id="GO:0006355">
    <property type="term" value="P:regulation of DNA-templated transcription"/>
    <property type="evidence" value="ECO:0007669"/>
    <property type="project" value="InterPro"/>
</dbReference>
<dbReference type="InterPro" id="IPR000014">
    <property type="entry name" value="PAS"/>
</dbReference>
<dbReference type="PROSITE" id="PS50112">
    <property type="entry name" value="PAS"/>
    <property type="match status" value="1"/>
</dbReference>
<dbReference type="InterPro" id="IPR002197">
    <property type="entry name" value="HTH_Fis"/>
</dbReference>
<keyword evidence="9" id="KW-1185">Reference proteome</keyword>
<dbReference type="InterPro" id="IPR025943">
    <property type="entry name" value="Sigma_54_int_dom_ATP-bd_2"/>
</dbReference>
<feature type="domain" description="PAS" evidence="7">
    <location>
        <begin position="158"/>
        <end position="203"/>
    </location>
</feature>
<dbReference type="EMBL" id="AE014075">
    <property type="protein sequence ID" value="AAN81892.1"/>
    <property type="molecule type" value="Genomic_DNA"/>
</dbReference>
<dbReference type="InterPro" id="IPR058031">
    <property type="entry name" value="AAA_lid_NorR"/>
</dbReference>
<keyword evidence="2" id="KW-0067">ATP-binding</keyword>
<dbReference type="PROSITE" id="PS00676">
    <property type="entry name" value="SIGMA54_INTERACT_2"/>
    <property type="match status" value="1"/>
</dbReference>
<dbReference type="PROSITE" id="PS00675">
    <property type="entry name" value="SIGMA54_INTERACT_1"/>
    <property type="match status" value="1"/>
</dbReference>
<dbReference type="Pfam" id="PF00158">
    <property type="entry name" value="Sigma54_activat"/>
    <property type="match status" value="1"/>
</dbReference>
<dbReference type="PANTHER" id="PTHR32071">
    <property type="entry name" value="TRANSCRIPTIONAL REGULATORY PROTEIN"/>
    <property type="match status" value="1"/>
</dbReference>
<evidence type="ECO:0000256" key="4">
    <source>
        <dbReference type="ARBA" id="ARBA00023125"/>
    </source>
</evidence>
<dbReference type="InterPro" id="IPR025662">
    <property type="entry name" value="Sigma_54_int_dom_ATP-bd_1"/>
</dbReference>
<dbReference type="eggNOG" id="COG3829">
    <property type="taxonomic scope" value="Bacteria"/>
</dbReference>
<dbReference type="SMART" id="SM00382">
    <property type="entry name" value="AAA"/>
    <property type="match status" value="1"/>
</dbReference>
<dbReference type="PANTHER" id="PTHR32071:SF117">
    <property type="entry name" value="PTS-DEPENDENT DIHYDROXYACETONE KINASE OPERON REGULATORY PROTEIN-RELATED"/>
    <property type="match status" value="1"/>
</dbReference>
<accession>A0A0H2VA80</accession>
<dbReference type="SUPFAM" id="SSF46689">
    <property type="entry name" value="Homeodomain-like"/>
    <property type="match status" value="1"/>
</dbReference>
<sequence length="592" mass="66029">MELATTQSVLMQIQPTIQRFARMLASVLQLEVEIVDENLCRVAGTGAYGKFLGRQLSGNSRLLRHVLETKTEKVVTQSRFDPLCEGCDSKENCREKAFLGTPVILQERCVGVISLIAVTHEQQEHISDNLREFSDYVRHISTIFVSKLLEDQGPGDNISKIFATMIDNMDQGVLVVDADNRVQFVNQTALKTLGVVQNNIIGKPVRFRPLTFESNFTHGHMQHIVSWDDKSELIIGQLHNIQGRQLFLMAFHQSHTSFSVANASDEPHIEQLVGECRVMRQLKRLISRIAPSPSSVMVVGESGTGKEVVARAIHKLSGRRNKPFIAINCAAIPEQLLESELFGYVKGAFTGASANGKTGLIQAANTGTLFLDEIGDMPLMLQAKLLRAIEAREILPIGASSPIQVDIRIISATNQNLAQFIAEGKFREDLFYRLNVIPITLPPLRERQEDIELLVHYFLHLHTRRLGSVYPGIAPDVVEILRKHRWPGNLRELSNLMEYLVNVVPSGEVIDSTLLPPNLLNNGTTEQSDVTEVSEAHLSLDDAGGTALEEMEKQMIREALSRHNSKKEVADELGIGIATLYRKIKKYELLNT</sequence>
<dbReference type="GO" id="GO:0005524">
    <property type="term" value="F:ATP binding"/>
    <property type="evidence" value="ECO:0007669"/>
    <property type="project" value="UniProtKB-KW"/>
</dbReference>
<dbReference type="HOGENOM" id="CLU_000445_8_1_6"/>
<dbReference type="Gene3D" id="1.10.8.60">
    <property type="match status" value="1"/>
</dbReference>
<evidence type="ECO:0000256" key="5">
    <source>
        <dbReference type="ARBA" id="ARBA00023163"/>
    </source>
</evidence>
<dbReference type="PROSITE" id="PS00688">
    <property type="entry name" value="SIGMA54_INTERACT_3"/>
    <property type="match status" value="1"/>
</dbReference>
<evidence type="ECO:0000256" key="2">
    <source>
        <dbReference type="ARBA" id="ARBA00022840"/>
    </source>
</evidence>
<evidence type="ECO:0000256" key="1">
    <source>
        <dbReference type="ARBA" id="ARBA00022741"/>
    </source>
</evidence>
<keyword evidence="4" id="KW-0238">DNA-binding</keyword>
<dbReference type="InterPro" id="IPR002078">
    <property type="entry name" value="Sigma_54_int"/>
</dbReference>
<dbReference type="SUPFAM" id="SSF55785">
    <property type="entry name" value="PYP-like sensor domain (PAS domain)"/>
    <property type="match status" value="1"/>
</dbReference>
<dbReference type="KEGG" id="ecc:c3447"/>
<dbReference type="Gene3D" id="3.30.450.20">
    <property type="entry name" value="PAS domain"/>
    <property type="match status" value="1"/>
</dbReference>
<dbReference type="SMR" id="A0A0H2VA80"/>
<dbReference type="InterPro" id="IPR025944">
    <property type="entry name" value="Sigma_54_int_dom_CS"/>
</dbReference>
<dbReference type="InterPro" id="IPR027417">
    <property type="entry name" value="P-loop_NTPase"/>
</dbReference>
<dbReference type="SUPFAM" id="SSF52540">
    <property type="entry name" value="P-loop containing nucleoside triphosphate hydrolases"/>
    <property type="match status" value="1"/>
</dbReference>
<proteinExistence type="predicted"/>
<dbReference type="SMART" id="SM00091">
    <property type="entry name" value="PAS"/>
    <property type="match status" value="1"/>
</dbReference>
<dbReference type="InterPro" id="IPR035965">
    <property type="entry name" value="PAS-like_dom_sf"/>
</dbReference>
<organism evidence="8 9">
    <name type="scientific">Escherichia coli O6:H1 (strain CFT073 / ATCC 700928 / UPEC)</name>
    <dbReference type="NCBI Taxonomy" id="199310"/>
    <lineage>
        <taxon>Bacteria</taxon>
        <taxon>Pseudomonadati</taxon>
        <taxon>Pseudomonadota</taxon>
        <taxon>Gammaproteobacteria</taxon>
        <taxon>Enterobacterales</taxon>
        <taxon>Enterobacteriaceae</taxon>
        <taxon>Escherichia</taxon>
    </lineage>
</organism>
<dbReference type="Gene3D" id="1.10.10.60">
    <property type="entry name" value="Homeodomain-like"/>
    <property type="match status" value="1"/>
</dbReference>
<dbReference type="InterPro" id="IPR009057">
    <property type="entry name" value="Homeodomain-like_sf"/>
</dbReference>
<evidence type="ECO:0000259" key="7">
    <source>
        <dbReference type="PROSITE" id="PS50112"/>
    </source>
</evidence>
<dbReference type="Proteomes" id="UP000001410">
    <property type="component" value="Chromosome"/>
</dbReference>
<dbReference type="Pfam" id="PF02954">
    <property type="entry name" value="HTH_8"/>
    <property type="match status" value="1"/>
</dbReference>
<evidence type="ECO:0000259" key="6">
    <source>
        <dbReference type="PROSITE" id="PS50045"/>
    </source>
</evidence>
<dbReference type="AlphaFoldDB" id="A0A0H2VA80"/>
<dbReference type="PROSITE" id="PS50045">
    <property type="entry name" value="SIGMA54_INTERACT_4"/>
    <property type="match status" value="1"/>
</dbReference>
<feature type="domain" description="Sigma-54 factor interaction" evidence="6">
    <location>
        <begin position="272"/>
        <end position="502"/>
    </location>
</feature>
<dbReference type="CDD" id="cd00130">
    <property type="entry name" value="PAS"/>
    <property type="match status" value="1"/>
</dbReference>
<dbReference type="GO" id="GO:0043565">
    <property type="term" value="F:sequence-specific DNA binding"/>
    <property type="evidence" value="ECO:0007669"/>
    <property type="project" value="InterPro"/>
</dbReference>
<keyword evidence="3" id="KW-0805">Transcription regulation</keyword>
<evidence type="ECO:0000313" key="8">
    <source>
        <dbReference type="EMBL" id="AAN81892.1"/>
    </source>
</evidence>
<dbReference type="FunFam" id="3.40.50.300:FF:000006">
    <property type="entry name" value="DNA-binding transcriptional regulator NtrC"/>
    <property type="match status" value="1"/>
</dbReference>
<dbReference type="Pfam" id="PF13188">
    <property type="entry name" value="PAS_8"/>
    <property type="match status" value="1"/>
</dbReference>